<dbReference type="Proteomes" id="UP000297245">
    <property type="component" value="Unassembled WGS sequence"/>
</dbReference>
<organism evidence="3 4">
    <name type="scientific">Dendrothele bispora (strain CBS 962.96)</name>
    <dbReference type="NCBI Taxonomy" id="1314807"/>
    <lineage>
        <taxon>Eukaryota</taxon>
        <taxon>Fungi</taxon>
        <taxon>Dikarya</taxon>
        <taxon>Basidiomycota</taxon>
        <taxon>Agaricomycotina</taxon>
        <taxon>Agaricomycetes</taxon>
        <taxon>Agaricomycetidae</taxon>
        <taxon>Agaricales</taxon>
        <taxon>Agaricales incertae sedis</taxon>
        <taxon>Dendrothele</taxon>
    </lineage>
</organism>
<protein>
    <recommendedName>
        <fullName evidence="2">TPPC8 first Ig-like domain-containing protein</fullName>
    </recommendedName>
</protein>
<dbReference type="GO" id="GO:1990072">
    <property type="term" value="C:TRAPPIII protein complex"/>
    <property type="evidence" value="ECO:0007669"/>
    <property type="project" value="TreeGrafter"/>
</dbReference>
<evidence type="ECO:0000313" key="4">
    <source>
        <dbReference type="Proteomes" id="UP000297245"/>
    </source>
</evidence>
<reference evidence="3 4" key="1">
    <citation type="journal article" date="2019" name="Nat. Ecol. Evol.">
        <title>Megaphylogeny resolves global patterns of mushroom evolution.</title>
        <authorList>
            <person name="Varga T."/>
            <person name="Krizsan K."/>
            <person name="Foldi C."/>
            <person name="Dima B."/>
            <person name="Sanchez-Garcia M."/>
            <person name="Sanchez-Ramirez S."/>
            <person name="Szollosi G.J."/>
            <person name="Szarkandi J.G."/>
            <person name="Papp V."/>
            <person name="Albert L."/>
            <person name="Andreopoulos W."/>
            <person name="Angelini C."/>
            <person name="Antonin V."/>
            <person name="Barry K.W."/>
            <person name="Bougher N.L."/>
            <person name="Buchanan P."/>
            <person name="Buyck B."/>
            <person name="Bense V."/>
            <person name="Catcheside P."/>
            <person name="Chovatia M."/>
            <person name="Cooper J."/>
            <person name="Damon W."/>
            <person name="Desjardin D."/>
            <person name="Finy P."/>
            <person name="Geml J."/>
            <person name="Haridas S."/>
            <person name="Hughes K."/>
            <person name="Justo A."/>
            <person name="Karasinski D."/>
            <person name="Kautmanova I."/>
            <person name="Kiss B."/>
            <person name="Kocsube S."/>
            <person name="Kotiranta H."/>
            <person name="LaButti K.M."/>
            <person name="Lechner B.E."/>
            <person name="Liimatainen K."/>
            <person name="Lipzen A."/>
            <person name="Lukacs Z."/>
            <person name="Mihaltcheva S."/>
            <person name="Morgado L.N."/>
            <person name="Niskanen T."/>
            <person name="Noordeloos M.E."/>
            <person name="Ohm R.A."/>
            <person name="Ortiz-Santana B."/>
            <person name="Ovrebo C."/>
            <person name="Racz N."/>
            <person name="Riley R."/>
            <person name="Savchenko A."/>
            <person name="Shiryaev A."/>
            <person name="Soop K."/>
            <person name="Spirin V."/>
            <person name="Szebenyi C."/>
            <person name="Tomsovsky M."/>
            <person name="Tulloss R.E."/>
            <person name="Uehling J."/>
            <person name="Grigoriev I.V."/>
            <person name="Vagvolgyi C."/>
            <person name="Papp T."/>
            <person name="Martin F.M."/>
            <person name="Miettinen O."/>
            <person name="Hibbett D.S."/>
            <person name="Nagy L.G."/>
        </authorList>
    </citation>
    <scope>NUCLEOTIDE SEQUENCE [LARGE SCALE GENOMIC DNA]</scope>
    <source>
        <strain evidence="3 4">CBS 962.96</strain>
    </source>
</reference>
<dbReference type="Pfam" id="PF12739">
    <property type="entry name" value="TRAPPC-Trs85"/>
    <property type="match status" value="1"/>
</dbReference>
<evidence type="ECO:0000256" key="1">
    <source>
        <dbReference type="SAM" id="MobiDB-lite"/>
    </source>
</evidence>
<feature type="compositionally biased region" description="Pro residues" evidence="1">
    <location>
        <begin position="223"/>
        <end position="239"/>
    </location>
</feature>
<gene>
    <name evidence="3" type="ORF">K435DRAFT_825459</name>
</gene>
<dbReference type="InterPro" id="IPR058541">
    <property type="entry name" value="Ig_TPPC8_1st"/>
</dbReference>
<feature type="region of interest" description="Disordered" evidence="1">
    <location>
        <begin position="323"/>
        <end position="364"/>
    </location>
</feature>
<dbReference type="PANTHER" id="PTHR12975:SF6">
    <property type="entry name" value="TRAFFICKING PROTEIN PARTICLE COMPLEX SUBUNIT 8"/>
    <property type="match status" value="1"/>
</dbReference>
<dbReference type="Pfam" id="PF24545">
    <property type="entry name" value="Ig_TPPC8_1st"/>
    <property type="match status" value="1"/>
</dbReference>
<feature type="compositionally biased region" description="Low complexity" evidence="1">
    <location>
        <begin position="333"/>
        <end position="348"/>
    </location>
</feature>
<dbReference type="PANTHER" id="PTHR12975">
    <property type="entry name" value="TRANSPORT PROTEIN TRAPP"/>
    <property type="match status" value="1"/>
</dbReference>
<dbReference type="OrthoDB" id="203724at2759"/>
<sequence length="1322" mass="147553">MPLPSSLSPHICILSSPDLDELLASSSLPPLPEVLQSFSPLPQVTTRTTSLTSVPHTSFALRFSNLQEIETACREDEEQRAMRTIDWISGRISRRSSHWVEEMNKLGDKPISRIPWWEEVKRCVEGDHVPSKAETWNHPVAVILAVSTNTPNPLQAVTNLHARSIELPAWVDPSYLRYTLVVHSKDSTLSDEEANALFNAVKKQFGLHSFLLTLDLPNPPPAPVPVPAAMPRLPPPSPDSPKLQPVASPYTPSPASPSPTNPPAGVNTLKMSEKDIQQTARFTREFLTMSLIPWMEKCVIEWNENFSSTRRLPSRLFSSTRRLFGSPSPSPTPTHHNNSSVSSITRSSTFNGIPSLTESSPPPQQRRLAEFATILGDLKLAVTVWESLRKEGKGGSDMLPLLLSSSPTLALHASNAINNLHPSGSEPPAHVQLRGLSYAVRWEIGIQSSDFISDVLEGERWLVWAARSAEEPPLALLLGHAAFLSARKRAKRRAALWYLSAANRLEKFGIKPLTMYFLRRAHDLYKQRPPKELSPSFWESEGDEKPQDVDAIVSGIEHPLGRLLYTTGEVKEAVGIFLGLLYRTSSTALSSLGPLSNESPGETDKVYLEDFRVALDHLRAQSPDTEVLKDLKLPFTFFQPRQTRLRFPNDGTGGDTSEWEKREDEWNMFCKENGIKSGLAKRGKAFVDETFWVDLVIRNPLEVEVNLSNLTIGVQESTSESPSSSKAFVEVETIDKVVLGPREMRTIPISVRSSRTASLIITHATYDFLALLPTSESLACRGRRLHDTPAQRQNRTYAPDILLKVDVAEANHKLLANFVDDRRLSINQGENWPVGLWLSNTGNAPINEVWMIISPEDDIWVNCGEENSSDDSATEILDTKNSLKMGGPQKILLPQSTLQSSDHIELPMILHGRNSGHHELCMLLMYRGSETEPFQQLRVVQPFDVQPAIKVTTIARPSLDSGGLFVIDLELENASSNTAFELTQIAALSPSWTCSRPNSSASDHVLLPLQKSHYTFIVSNWADALSSAEVLDFVSRKLGDVLQGNVVDTSDPPPSKLLGSHLIKTSASKRLNSDALRSFVYRQRRHSAVDSIVASQPHIPVRSYPHIFPLFNPSCLDLLISWRISSRPHRTGRIFTSALNLGAGHAWLRGVLEEAETGKIKRSMYAETQRERMEVIEAIRASEWNTEMNPLTITIYVEDNLTHDFSKGAYQTRAKFTIQNYSLVLSSRFCLKLVNDQSPTVKSDCLSVPYIGRTSFRGTLNPAQRTTLEAKVWINRPGNYILSGWNLETEVLEKDGRVRHRYVREPLPEDRPLLSVCDVQDT</sequence>
<proteinExistence type="predicted"/>
<dbReference type="EMBL" id="ML179037">
    <property type="protein sequence ID" value="THV07645.1"/>
    <property type="molecule type" value="Genomic_DNA"/>
</dbReference>
<dbReference type="InterPro" id="IPR024420">
    <property type="entry name" value="TRAPP_III_complex_Trs85"/>
</dbReference>
<accession>A0A4S8MWU4</accession>
<feature type="domain" description="TPPC8 first Ig-like" evidence="2">
    <location>
        <begin position="684"/>
        <end position="811"/>
    </location>
</feature>
<feature type="compositionally biased region" description="Low complexity" evidence="1">
    <location>
        <begin position="240"/>
        <end position="250"/>
    </location>
</feature>
<feature type="region of interest" description="Disordered" evidence="1">
    <location>
        <begin position="223"/>
        <end position="268"/>
    </location>
</feature>
<keyword evidence="4" id="KW-1185">Reference proteome</keyword>
<evidence type="ECO:0000259" key="2">
    <source>
        <dbReference type="Pfam" id="PF24545"/>
    </source>
</evidence>
<name>A0A4S8MWU4_DENBC</name>
<evidence type="ECO:0000313" key="3">
    <source>
        <dbReference type="EMBL" id="THV07645.1"/>
    </source>
</evidence>
<feature type="compositionally biased region" description="Polar residues" evidence="1">
    <location>
        <begin position="349"/>
        <end position="359"/>
    </location>
</feature>
<feature type="compositionally biased region" description="Pro residues" evidence="1">
    <location>
        <begin position="251"/>
        <end position="262"/>
    </location>
</feature>